<keyword evidence="4" id="KW-1185">Reference proteome</keyword>
<dbReference type="Proteomes" id="UP000801492">
    <property type="component" value="Unassembled WGS sequence"/>
</dbReference>
<dbReference type="AlphaFoldDB" id="A0A8K0GBZ2"/>
<protein>
    <recommendedName>
        <fullName evidence="2">HTH psq-type domain-containing protein</fullName>
    </recommendedName>
</protein>
<proteinExistence type="predicted"/>
<accession>A0A8K0GBZ2</accession>
<evidence type="ECO:0000313" key="3">
    <source>
        <dbReference type="EMBL" id="KAF2892723.1"/>
    </source>
</evidence>
<dbReference type="SUPFAM" id="SSF46689">
    <property type="entry name" value="Homeodomain-like"/>
    <property type="match status" value="1"/>
</dbReference>
<dbReference type="InterPro" id="IPR009057">
    <property type="entry name" value="Homeodomain-like_sf"/>
</dbReference>
<dbReference type="GO" id="GO:0005634">
    <property type="term" value="C:nucleus"/>
    <property type="evidence" value="ECO:0007669"/>
    <property type="project" value="UniProtKB-SubCell"/>
</dbReference>
<evidence type="ECO:0000313" key="4">
    <source>
        <dbReference type="Proteomes" id="UP000801492"/>
    </source>
</evidence>
<evidence type="ECO:0000259" key="2">
    <source>
        <dbReference type="Pfam" id="PF05225"/>
    </source>
</evidence>
<dbReference type="EMBL" id="VTPC01008549">
    <property type="protein sequence ID" value="KAF2892723.1"/>
    <property type="molecule type" value="Genomic_DNA"/>
</dbReference>
<dbReference type="OrthoDB" id="6742042at2759"/>
<dbReference type="Pfam" id="PF05225">
    <property type="entry name" value="HTH_psq"/>
    <property type="match status" value="1"/>
</dbReference>
<sequence length="151" mass="16936">MVRTYKRKLGTRNYKTYTEAQLEEALQKIADGQLFMRPAVTEYNIPFGTLNKNFHGRHTRTDGEQLALSTAKEAAPIDAAVRTSGGQVKKVAQRLASNINKSRSAISREAMETYFANLKQTLEGIRNGPDIPRLMNDQAFENALSDLELMT</sequence>
<comment type="caution">
    <text evidence="3">The sequence shown here is derived from an EMBL/GenBank/DDBJ whole genome shotgun (WGS) entry which is preliminary data.</text>
</comment>
<dbReference type="GO" id="GO:0003677">
    <property type="term" value="F:DNA binding"/>
    <property type="evidence" value="ECO:0007669"/>
    <property type="project" value="InterPro"/>
</dbReference>
<reference evidence="3" key="1">
    <citation type="submission" date="2019-08" db="EMBL/GenBank/DDBJ databases">
        <title>The genome of the North American firefly Photinus pyralis.</title>
        <authorList>
            <consortium name="Photinus pyralis genome working group"/>
            <person name="Fallon T.R."/>
            <person name="Sander Lower S.E."/>
            <person name="Weng J.-K."/>
        </authorList>
    </citation>
    <scope>NUCLEOTIDE SEQUENCE</scope>
    <source>
        <strain evidence="3">TRF0915ILg1</strain>
        <tissue evidence="3">Whole body</tissue>
    </source>
</reference>
<evidence type="ECO:0000256" key="1">
    <source>
        <dbReference type="ARBA" id="ARBA00004123"/>
    </source>
</evidence>
<feature type="domain" description="HTH psq-type" evidence="2">
    <location>
        <begin position="18"/>
        <end position="56"/>
    </location>
</feature>
<dbReference type="InterPro" id="IPR007889">
    <property type="entry name" value="HTH_Psq"/>
</dbReference>
<organism evidence="3 4">
    <name type="scientific">Ignelater luminosus</name>
    <name type="common">Cucubano</name>
    <name type="synonym">Pyrophorus luminosus</name>
    <dbReference type="NCBI Taxonomy" id="2038154"/>
    <lineage>
        <taxon>Eukaryota</taxon>
        <taxon>Metazoa</taxon>
        <taxon>Ecdysozoa</taxon>
        <taxon>Arthropoda</taxon>
        <taxon>Hexapoda</taxon>
        <taxon>Insecta</taxon>
        <taxon>Pterygota</taxon>
        <taxon>Neoptera</taxon>
        <taxon>Endopterygota</taxon>
        <taxon>Coleoptera</taxon>
        <taxon>Polyphaga</taxon>
        <taxon>Elateriformia</taxon>
        <taxon>Elateroidea</taxon>
        <taxon>Elateridae</taxon>
        <taxon>Agrypninae</taxon>
        <taxon>Pyrophorini</taxon>
        <taxon>Ignelater</taxon>
    </lineage>
</organism>
<gene>
    <name evidence="3" type="ORF">ILUMI_13451</name>
</gene>
<name>A0A8K0GBZ2_IGNLU</name>
<dbReference type="Gene3D" id="1.10.10.60">
    <property type="entry name" value="Homeodomain-like"/>
    <property type="match status" value="1"/>
</dbReference>
<comment type="subcellular location">
    <subcellularLocation>
        <location evidence="1">Nucleus</location>
    </subcellularLocation>
</comment>